<protein>
    <submittedName>
        <fullName evidence="1">Uncharacterized protein</fullName>
    </submittedName>
</protein>
<comment type="caution">
    <text evidence="1">The sequence shown here is derived from an EMBL/GenBank/DDBJ whole genome shotgun (WGS) entry which is preliminary data.</text>
</comment>
<evidence type="ECO:0000313" key="1">
    <source>
        <dbReference type="EMBL" id="MCC4307122.1"/>
    </source>
</evidence>
<sequence>MATLVALTGCEEDSYHPDSEPQVLTLNEASAPEALLEVWINAYNLVPYRLVSNPLQMRSTANSSCESGTASPERDGQNRVTSIVFDDCLISFGPISELVAGRLEYTYASDSGTASITATDYVDDVQLSAQDRQVVTFDGNIALPSGTASPLSYTIAGKGSYTITTADGTSVADGDFDQFRVVSTPGAGSDYTSQLNGRLGLPGGGGYMGVQSDSPGLTFDPSSTCPIYGTVTLTADDGSAIGVLFNGADHITVTVNGVAQPEQDCATFLTGIGVQVSPG</sequence>
<dbReference type="RefSeq" id="WP_228232285.1">
    <property type="nucleotide sequence ID" value="NZ_ARXL01000108.1"/>
</dbReference>
<keyword evidence="2" id="KW-1185">Reference proteome</keyword>
<proteinExistence type="predicted"/>
<organism evidence="1 2">
    <name type="scientific">Alloalcanivorax marinus</name>
    <dbReference type="NCBI Taxonomy" id="1177169"/>
    <lineage>
        <taxon>Bacteria</taxon>
        <taxon>Pseudomonadati</taxon>
        <taxon>Pseudomonadota</taxon>
        <taxon>Gammaproteobacteria</taxon>
        <taxon>Oceanospirillales</taxon>
        <taxon>Alcanivoracaceae</taxon>
        <taxon>Alloalcanivorax</taxon>
    </lineage>
</organism>
<evidence type="ECO:0000313" key="2">
    <source>
        <dbReference type="Proteomes" id="UP001108027"/>
    </source>
</evidence>
<dbReference type="EMBL" id="JAJGNA010000001">
    <property type="protein sequence ID" value="MCC4307122.1"/>
    <property type="molecule type" value="Genomic_DNA"/>
</dbReference>
<reference evidence="1" key="1">
    <citation type="submission" date="2021-10" db="EMBL/GenBank/DDBJ databases">
        <title>The diversity and Nitrogen Metabolism of Culturable Nitrate-Utilizing Bacteria Within the Oxygen Minimum Zone of the Changjiang (Yangtze River)Estuary.</title>
        <authorList>
            <person name="Zhang D."/>
            <person name="Zheng J."/>
            <person name="Liu S."/>
            <person name="He W."/>
        </authorList>
    </citation>
    <scope>NUCLEOTIDE SEQUENCE</scope>
    <source>
        <strain evidence="1">FXH-223</strain>
    </source>
</reference>
<name>A0A9Q3UHJ8_9GAMM</name>
<dbReference type="Proteomes" id="UP001108027">
    <property type="component" value="Unassembled WGS sequence"/>
</dbReference>
<gene>
    <name evidence="1" type="ORF">LL252_00945</name>
</gene>
<dbReference type="AlphaFoldDB" id="A0A9Q3UHJ8"/>
<accession>A0A9Q3UHJ8</accession>